<dbReference type="InterPro" id="IPR012340">
    <property type="entry name" value="NA-bd_OB-fold"/>
</dbReference>
<accession>A0ABQ9ZQ81</accession>
<dbReference type="Pfam" id="PF17674">
    <property type="entry name" value="HHH_9"/>
    <property type="match status" value="1"/>
</dbReference>
<keyword evidence="1 3" id="KW-0863">Zinc-finger</keyword>
<sequence length="1627" mass="181030">MKRRNNDNATAPIVKKSKSRWDVGPNDIENEGIQSKCESKTNTQKFSGEATWKIPEVLADSFGVPLTACKKFTSLIQEDCTLPFIARYRKEMVGNLDIEVLRKMKSSLEDLQKVQGKIVSVVKSLEKQSALTPSLNETICNIKDLDELEFCYAPFKDTKKRTLAAKARELGLESVAIAILEGKKHGSLESLINPNVEGLDSLKNVELGIQHVIADAIGKNQENVDTLSELVAKADVRICVTKSRNASKQDPSDLAKFESYVDKTFSVGSQENSIKPHLFLAISRGEDLKILSVKITFPNHVESSWINYCERKYGNWGTDTSSNFRKSIVTKSIKDAYSRIVEPRLIRRIRSKLTEKSHHAAVDVFARNLKGLLLSPPLPNTTVLGLDPGFKHGCKCAAVSPSGAVLHTETIYIRFGERDVTSQSAATSLKNMVQKYGCTTIGLGNGKACRETEDFLSKLIQKGIFKPFDVRYTIINECGASIYSCSPEAKEEFPQLEPNLISAISIARRLQDPLTEYVRISPRHIGVGMYQHDIPVKQLEAALDDIVSECVSFVGVDINTCPEHVLSKVAGLSSNKAKKIIDYRNKKGQFVNRQQICDVPSLGPITFQQCAGFLTIPETSATDNSKNNVDKEPCKPKKVSRGKKAVSHSPNPLDRTCVHPESYDLAEMIIHMFKGNMEEIGHESFIQKLQAYLSAKPSKKIALELGESEGKVDQIILSLSQPLRYDLRTKFDKPLFKRSVTSIADLKIGQELRGRISNITDFGAFVDIGVGKDALVHTSRMRGKKEILSVTNQYCIMGIFASRNGVVTEDVTDQSSNINPLMYRYPPKQGNYFSNYFIMGGERFDVQQPEAYLFGDNSDLNFLGNRPVPFPYSAPQTSEPTKTLRALVNIRKESVRFIRTAPTSDRGEDPSYTVEFVFDSDVSCSVTIYFGCAEEVLARGVRYVSRSGCPPETFHYKPGAGQVFSQPTVMWSPCNVQQPQIQVQTSINTSGQWTTRIADNSPGTENDIIPVVIVCEAEEGDDPKQHQATYCLIEHSSDASYVLKALKQKLYVDNLAYLLQDIYGIENKLVHHRESEEPEAEVEEDDGSVLEDGEPEDDDEGGGECVICMSEPRDTLILPCRHLCLCQLCADSLRYQANNCPICRAPFRALLQIRALRKVQGPPTEYTQLDDCVPIGYEAISLLEALNGLTVAPRRPRPRRTVNPTIVPVEAISINNPPPGETVINVNEDSIGPISSTLLEEIENDIVHEESTSESFVEAVNTFGSRMGWNRMQNGRRSLGAVPAESPLTVVSVGQGPLRRTRSAHTRRPLTTPNASLLGPRGATSPSLRSSGDSCSSADSTRRIFRQKIYDCFLYMVVFRLVSYASCKPAACIPAINGPQVILILLEGHYCLHEDHHPVQSTAVFIYFVLLTISPQHPKYPDFQVSLISQPSSIPFSSSLWLLFLSSYQLTWIGFNNISIFWTANIHLPSVQLCRFDNFGSFSPQWTTRNYIFLVFLSLLSTSSPSSPSRRLGRLRFGFIVVLAVFAFFSSSSWPSSPLFHRHLDRLFLRHYFVAGFSFAFTVDRRPACRDRPQWPSPQGALGNAPVGTSLCRCGGGFLRVCIPCNGFRHRVSPDLSSDKSHLVRDP</sequence>
<dbReference type="Pfam" id="PF26192">
    <property type="entry name" value="RNF157-like_N"/>
    <property type="match status" value="1"/>
</dbReference>
<dbReference type="Gene3D" id="3.30.420.140">
    <property type="entry name" value="YqgF/RNase H-like domain"/>
    <property type="match status" value="1"/>
</dbReference>
<proteinExistence type="predicted"/>
<dbReference type="Gene3D" id="3.30.40.10">
    <property type="entry name" value="Zinc/RING finger domain, C3HC4 (zinc finger)"/>
    <property type="match status" value="1"/>
</dbReference>
<keyword evidence="8" id="KW-1185">Reference proteome</keyword>
<comment type="caution">
    <text evidence="7">The sequence shown here is derived from an EMBL/GenBank/DDBJ whole genome shotgun (WGS) entry which is preliminary data.</text>
</comment>
<feature type="compositionally biased region" description="Acidic residues" evidence="4">
    <location>
        <begin position="1076"/>
        <end position="1102"/>
    </location>
</feature>
<dbReference type="InterPro" id="IPR023323">
    <property type="entry name" value="Tex-like_dom_sf"/>
</dbReference>
<dbReference type="Pfam" id="PF13920">
    <property type="entry name" value="zf-C3HC4_3"/>
    <property type="match status" value="1"/>
</dbReference>
<dbReference type="SUPFAM" id="SSF50249">
    <property type="entry name" value="Nucleic acid-binding proteins"/>
    <property type="match status" value="1"/>
</dbReference>
<dbReference type="Pfam" id="PF16921">
    <property type="entry name" value="Tex_YqgF"/>
    <property type="match status" value="1"/>
</dbReference>
<evidence type="ECO:0000256" key="4">
    <source>
        <dbReference type="SAM" id="MobiDB-lite"/>
    </source>
</evidence>
<dbReference type="InterPro" id="IPR037027">
    <property type="entry name" value="YqgF/RNaseH-like_dom_sf"/>
</dbReference>
<dbReference type="InterPro" id="IPR013083">
    <property type="entry name" value="Znf_RING/FYVE/PHD"/>
</dbReference>
<dbReference type="InterPro" id="IPR050437">
    <property type="entry name" value="Ribos_protein_bS1-like"/>
</dbReference>
<dbReference type="Gene3D" id="1.10.3500.10">
    <property type="entry name" value="Tex N-terminal region-like"/>
    <property type="match status" value="1"/>
</dbReference>
<organism evidence="7 8">
    <name type="scientific">Daphnia magna</name>
    <dbReference type="NCBI Taxonomy" id="35525"/>
    <lineage>
        <taxon>Eukaryota</taxon>
        <taxon>Metazoa</taxon>
        <taxon>Ecdysozoa</taxon>
        <taxon>Arthropoda</taxon>
        <taxon>Crustacea</taxon>
        <taxon>Branchiopoda</taxon>
        <taxon>Diplostraca</taxon>
        <taxon>Cladocera</taxon>
        <taxon>Anomopoda</taxon>
        <taxon>Daphniidae</taxon>
        <taxon>Daphnia</taxon>
    </lineage>
</organism>
<dbReference type="Pfam" id="PF00575">
    <property type="entry name" value="S1"/>
    <property type="match status" value="1"/>
</dbReference>
<keyword evidence="1 3" id="KW-0479">Metal-binding</keyword>
<dbReference type="InterPro" id="IPR018974">
    <property type="entry name" value="Tex-like_N"/>
</dbReference>
<evidence type="ECO:0000313" key="7">
    <source>
        <dbReference type="EMBL" id="KAK4014846.1"/>
    </source>
</evidence>
<feature type="compositionally biased region" description="Basic residues" evidence="4">
    <location>
        <begin position="1299"/>
        <end position="1308"/>
    </location>
</feature>
<dbReference type="InterPro" id="IPR003029">
    <property type="entry name" value="S1_domain"/>
</dbReference>
<dbReference type="Pfam" id="PF09371">
    <property type="entry name" value="Tex_N"/>
    <property type="match status" value="1"/>
</dbReference>
<evidence type="ECO:0008006" key="9">
    <source>
        <dbReference type="Google" id="ProtNLM"/>
    </source>
</evidence>
<dbReference type="SUPFAM" id="SSF57850">
    <property type="entry name" value="RING/U-box"/>
    <property type="match status" value="1"/>
</dbReference>
<feature type="compositionally biased region" description="Low complexity" evidence="4">
    <location>
        <begin position="1325"/>
        <end position="1338"/>
    </location>
</feature>
<gene>
    <name evidence="7" type="ORF">OUZ56_027356</name>
</gene>
<dbReference type="SMART" id="SM00184">
    <property type="entry name" value="RING"/>
    <property type="match status" value="1"/>
</dbReference>
<feature type="region of interest" description="Disordered" evidence="4">
    <location>
        <begin position="1073"/>
        <end position="1103"/>
    </location>
</feature>
<dbReference type="InterPro" id="IPR010994">
    <property type="entry name" value="RuvA_2-like"/>
</dbReference>
<reference evidence="7 8" key="1">
    <citation type="journal article" date="2023" name="Nucleic Acids Res.">
        <title>The hologenome of Daphnia magna reveals possible DNA methylation and microbiome-mediated evolution of the host genome.</title>
        <authorList>
            <person name="Chaturvedi A."/>
            <person name="Li X."/>
            <person name="Dhandapani V."/>
            <person name="Marshall H."/>
            <person name="Kissane S."/>
            <person name="Cuenca-Cambronero M."/>
            <person name="Asole G."/>
            <person name="Calvet F."/>
            <person name="Ruiz-Romero M."/>
            <person name="Marangio P."/>
            <person name="Guigo R."/>
            <person name="Rago D."/>
            <person name="Mirbahai L."/>
            <person name="Eastwood N."/>
            <person name="Colbourne J.K."/>
            <person name="Zhou J."/>
            <person name="Mallon E."/>
            <person name="Orsini L."/>
        </authorList>
    </citation>
    <scope>NUCLEOTIDE SEQUENCE [LARGE SCALE GENOMIC DNA]</scope>
    <source>
        <strain evidence="7">LRV0_1</strain>
    </source>
</reference>
<name>A0ABQ9ZQ81_9CRUS</name>
<dbReference type="SUPFAM" id="SSF158832">
    <property type="entry name" value="Tex N-terminal region-like"/>
    <property type="match status" value="1"/>
</dbReference>
<dbReference type="PROSITE" id="PS50126">
    <property type="entry name" value="S1"/>
    <property type="match status" value="1"/>
</dbReference>
<evidence type="ECO:0000256" key="2">
    <source>
        <dbReference type="ARBA" id="ARBA00022833"/>
    </source>
</evidence>
<dbReference type="SUPFAM" id="SSF53098">
    <property type="entry name" value="Ribonuclease H-like"/>
    <property type="match status" value="1"/>
</dbReference>
<evidence type="ECO:0000259" key="6">
    <source>
        <dbReference type="PROSITE" id="PS50126"/>
    </source>
</evidence>
<dbReference type="Gene3D" id="2.40.50.140">
    <property type="entry name" value="Nucleic acid-binding proteins"/>
    <property type="match status" value="1"/>
</dbReference>
<feature type="region of interest" description="Disordered" evidence="4">
    <location>
        <begin position="1"/>
        <end position="25"/>
    </location>
</feature>
<protein>
    <recommendedName>
        <fullName evidence="9">S1 RNA-binding domain-containing protein 1</fullName>
    </recommendedName>
</protein>
<feature type="domain" description="S1 motif" evidence="6">
    <location>
        <begin position="749"/>
        <end position="781"/>
    </location>
</feature>
<dbReference type="EMBL" id="JAOYFB010000004">
    <property type="protein sequence ID" value="KAK4014846.1"/>
    <property type="molecule type" value="Genomic_DNA"/>
</dbReference>
<dbReference type="InterPro" id="IPR006641">
    <property type="entry name" value="YqgF/RNaseH-like_dom"/>
</dbReference>
<evidence type="ECO:0000256" key="1">
    <source>
        <dbReference type="ARBA" id="ARBA00022771"/>
    </source>
</evidence>
<feature type="compositionally biased region" description="Basic residues" evidence="4">
    <location>
        <begin position="636"/>
        <end position="646"/>
    </location>
</feature>
<dbReference type="SMART" id="SM00732">
    <property type="entry name" value="YqgFc"/>
    <property type="match status" value="1"/>
</dbReference>
<evidence type="ECO:0000259" key="5">
    <source>
        <dbReference type="PROSITE" id="PS50089"/>
    </source>
</evidence>
<dbReference type="Proteomes" id="UP001234178">
    <property type="component" value="Unassembled WGS sequence"/>
</dbReference>
<dbReference type="InterPro" id="IPR032639">
    <property type="entry name" value="Tex_YqgF"/>
</dbReference>
<dbReference type="InterPro" id="IPR058981">
    <property type="entry name" value="MGRN1/RNF157-like_N"/>
</dbReference>
<dbReference type="InterPro" id="IPR041692">
    <property type="entry name" value="HHH_9"/>
</dbReference>
<dbReference type="Gene3D" id="1.10.10.650">
    <property type="entry name" value="RuvA domain 2-like"/>
    <property type="match status" value="1"/>
</dbReference>
<feature type="region of interest" description="Disordered" evidence="4">
    <location>
        <begin position="1296"/>
        <end position="1338"/>
    </location>
</feature>
<dbReference type="PROSITE" id="PS50089">
    <property type="entry name" value="ZF_RING_2"/>
    <property type="match status" value="1"/>
</dbReference>
<feature type="region of interest" description="Disordered" evidence="4">
    <location>
        <begin position="621"/>
        <end position="653"/>
    </location>
</feature>
<dbReference type="PANTHER" id="PTHR10724">
    <property type="entry name" value="30S RIBOSOMAL PROTEIN S1"/>
    <property type="match status" value="1"/>
</dbReference>
<feature type="domain" description="RING-type" evidence="5">
    <location>
        <begin position="1105"/>
        <end position="1144"/>
    </location>
</feature>
<keyword evidence="2" id="KW-0862">Zinc</keyword>
<dbReference type="SUPFAM" id="SSF47781">
    <property type="entry name" value="RuvA domain 2-like"/>
    <property type="match status" value="2"/>
</dbReference>
<dbReference type="InterPro" id="IPR023319">
    <property type="entry name" value="Tex-like_HTH_dom_sf"/>
</dbReference>
<dbReference type="PANTHER" id="PTHR10724:SF10">
    <property type="entry name" value="S1 RNA-BINDING DOMAIN-CONTAINING PROTEIN 1"/>
    <property type="match status" value="1"/>
</dbReference>
<dbReference type="InterPro" id="IPR001841">
    <property type="entry name" value="Znf_RING"/>
</dbReference>
<dbReference type="Gene3D" id="1.10.150.310">
    <property type="entry name" value="Tex RuvX-like domain-like"/>
    <property type="match status" value="1"/>
</dbReference>
<evidence type="ECO:0000313" key="8">
    <source>
        <dbReference type="Proteomes" id="UP001234178"/>
    </source>
</evidence>
<evidence type="ECO:0000256" key="3">
    <source>
        <dbReference type="PROSITE-ProRule" id="PRU00175"/>
    </source>
</evidence>
<dbReference type="InterPro" id="IPR012337">
    <property type="entry name" value="RNaseH-like_sf"/>
</dbReference>
<dbReference type="Pfam" id="PF12836">
    <property type="entry name" value="HHH_3"/>
    <property type="match status" value="1"/>
</dbReference>